<name>A0ABQ9VS06_SAGOE</name>
<proteinExistence type="predicted"/>
<keyword evidence="2" id="KW-1185">Reference proteome</keyword>
<dbReference type="Proteomes" id="UP001266305">
    <property type="component" value="Unassembled WGS sequence"/>
</dbReference>
<accession>A0ABQ9VS06</accession>
<evidence type="ECO:0000313" key="1">
    <source>
        <dbReference type="EMBL" id="KAK2112159.1"/>
    </source>
</evidence>
<organism evidence="1 2">
    <name type="scientific">Saguinus oedipus</name>
    <name type="common">Cotton-top tamarin</name>
    <name type="synonym">Oedipomidas oedipus</name>
    <dbReference type="NCBI Taxonomy" id="9490"/>
    <lineage>
        <taxon>Eukaryota</taxon>
        <taxon>Metazoa</taxon>
        <taxon>Chordata</taxon>
        <taxon>Craniata</taxon>
        <taxon>Vertebrata</taxon>
        <taxon>Euteleostomi</taxon>
        <taxon>Mammalia</taxon>
        <taxon>Eutheria</taxon>
        <taxon>Euarchontoglires</taxon>
        <taxon>Primates</taxon>
        <taxon>Haplorrhini</taxon>
        <taxon>Platyrrhini</taxon>
        <taxon>Cebidae</taxon>
        <taxon>Callitrichinae</taxon>
        <taxon>Saguinus</taxon>
    </lineage>
</organism>
<dbReference type="EMBL" id="JASSZA010000005">
    <property type="protein sequence ID" value="KAK2112159.1"/>
    <property type="molecule type" value="Genomic_DNA"/>
</dbReference>
<comment type="caution">
    <text evidence="1">The sequence shown here is derived from an EMBL/GenBank/DDBJ whole genome shotgun (WGS) entry which is preliminary data.</text>
</comment>
<feature type="non-terminal residue" evidence="1">
    <location>
        <position position="89"/>
    </location>
</feature>
<sequence>MAGLQLSHDFQVGSVSLEMRGDVFTYFFFAFNVTSALLHEPESHPNAVMSLALEGQAGRVTLLTAGPPALPTLLFPLLGLWWLLEVCVQ</sequence>
<protein>
    <submittedName>
        <fullName evidence="1">Uncharacterized protein</fullName>
    </submittedName>
</protein>
<gene>
    <name evidence="1" type="ORF">P7K49_011906</name>
</gene>
<evidence type="ECO:0000313" key="2">
    <source>
        <dbReference type="Proteomes" id="UP001266305"/>
    </source>
</evidence>
<reference evidence="1 2" key="1">
    <citation type="submission" date="2023-05" db="EMBL/GenBank/DDBJ databases">
        <title>B98-5 Cell Line De Novo Hybrid Assembly: An Optical Mapping Approach.</title>
        <authorList>
            <person name="Kananen K."/>
            <person name="Auerbach J.A."/>
            <person name="Kautto E."/>
            <person name="Blachly J.S."/>
        </authorList>
    </citation>
    <scope>NUCLEOTIDE SEQUENCE [LARGE SCALE GENOMIC DNA]</scope>
    <source>
        <strain evidence="1">B95-8</strain>
        <tissue evidence="1">Cell line</tissue>
    </source>
</reference>